<evidence type="ECO:0000313" key="4">
    <source>
        <dbReference type="Proteomes" id="UP000291483"/>
    </source>
</evidence>
<dbReference type="PANTHER" id="PTHR39428:SF1">
    <property type="entry name" value="F420H(2)-DEPENDENT QUINONE REDUCTASE RV1261C"/>
    <property type="match status" value="1"/>
</dbReference>
<dbReference type="PANTHER" id="PTHR39428">
    <property type="entry name" value="F420H(2)-DEPENDENT QUINONE REDUCTASE RV1261C"/>
    <property type="match status" value="1"/>
</dbReference>
<dbReference type="RefSeq" id="WP_130505737.1">
    <property type="nucleotide sequence ID" value="NZ_SHLC01000001.1"/>
</dbReference>
<comment type="similarity">
    <text evidence="1">Belongs to the F420H(2)-dependent quinone reductase family.</text>
</comment>
<keyword evidence="4" id="KW-1185">Reference proteome</keyword>
<dbReference type="Gene3D" id="2.30.110.10">
    <property type="entry name" value="Electron Transport, Fmn-binding Protein, Chain A"/>
    <property type="match status" value="1"/>
</dbReference>
<evidence type="ECO:0000256" key="2">
    <source>
        <dbReference type="ARBA" id="ARBA00049106"/>
    </source>
</evidence>
<dbReference type="InterPro" id="IPR012349">
    <property type="entry name" value="Split_barrel_FMN-bd"/>
</dbReference>
<name>A0A4Q8ALN5_9MICO</name>
<gene>
    <name evidence="3" type="ORF">EV379_1700</name>
</gene>
<accession>A0A4Q8ALN5</accession>
<comment type="catalytic activity">
    <reaction evidence="2">
        <text>oxidized coenzyme F420-(gamma-L-Glu)(n) + a quinol + H(+) = reduced coenzyme F420-(gamma-L-Glu)(n) + a quinone</text>
        <dbReference type="Rhea" id="RHEA:39663"/>
        <dbReference type="Rhea" id="RHEA-COMP:12939"/>
        <dbReference type="Rhea" id="RHEA-COMP:14378"/>
        <dbReference type="ChEBI" id="CHEBI:15378"/>
        <dbReference type="ChEBI" id="CHEBI:24646"/>
        <dbReference type="ChEBI" id="CHEBI:132124"/>
        <dbReference type="ChEBI" id="CHEBI:133980"/>
        <dbReference type="ChEBI" id="CHEBI:139511"/>
    </reaction>
</comment>
<evidence type="ECO:0000256" key="1">
    <source>
        <dbReference type="ARBA" id="ARBA00008710"/>
    </source>
</evidence>
<proteinExistence type="inferred from homology"/>
<dbReference type="NCBIfam" id="TIGR00026">
    <property type="entry name" value="hi_GC_TIGR00026"/>
    <property type="match status" value="1"/>
</dbReference>
<dbReference type="Proteomes" id="UP000291483">
    <property type="component" value="Unassembled WGS sequence"/>
</dbReference>
<dbReference type="GO" id="GO:0005886">
    <property type="term" value="C:plasma membrane"/>
    <property type="evidence" value="ECO:0007669"/>
    <property type="project" value="TreeGrafter"/>
</dbReference>
<organism evidence="3 4">
    <name type="scientific">Microterricola gilva</name>
    <dbReference type="NCBI Taxonomy" id="393267"/>
    <lineage>
        <taxon>Bacteria</taxon>
        <taxon>Bacillati</taxon>
        <taxon>Actinomycetota</taxon>
        <taxon>Actinomycetes</taxon>
        <taxon>Micrococcales</taxon>
        <taxon>Microbacteriaceae</taxon>
        <taxon>Microterricola</taxon>
    </lineage>
</organism>
<dbReference type="InterPro" id="IPR004378">
    <property type="entry name" value="F420H2_quin_Rdtase"/>
</dbReference>
<dbReference type="GO" id="GO:0070967">
    <property type="term" value="F:coenzyme F420 binding"/>
    <property type="evidence" value="ECO:0007669"/>
    <property type="project" value="TreeGrafter"/>
</dbReference>
<dbReference type="EMBL" id="SHLC01000001">
    <property type="protein sequence ID" value="RZU65368.1"/>
    <property type="molecule type" value="Genomic_DNA"/>
</dbReference>
<comment type="caution">
    <text evidence="3">The sequence shown here is derived from an EMBL/GenBank/DDBJ whole genome shotgun (WGS) entry which is preliminary data.</text>
</comment>
<evidence type="ECO:0000313" key="3">
    <source>
        <dbReference type="EMBL" id="RZU65368.1"/>
    </source>
</evidence>
<reference evidence="3 4" key="1">
    <citation type="submission" date="2019-02" db="EMBL/GenBank/DDBJ databases">
        <title>Sequencing the genomes of 1000 actinobacteria strains.</title>
        <authorList>
            <person name="Klenk H.-P."/>
        </authorList>
    </citation>
    <scope>NUCLEOTIDE SEQUENCE [LARGE SCALE GENOMIC DNA]</scope>
    <source>
        <strain evidence="3 4">DSM 18319</strain>
    </source>
</reference>
<dbReference type="AlphaFoldDB" id="A0A4Q8ALN5"/>
<sequence length="158" mass="17895">MSKARDEPPRLPPRWFVRLAWTVHRGIYRITRGLVGLWRPKPQGWGTLHLTTLGRRTGDEREVILGYFEDGPNLVTMAMNGWAAPEPAWWLNLQAHPDAKVVIRDGPRLVHGRAARGDERVRLWSRWREIDAGLDSLAARRSAETAVVILEPGAGPEL</sequence>
<protein>
    <submittedName>
        <fullName evidence="3">Deazaflavin-dependent oxidoreductase (Nitroreductase family)</fullName>
    </submittedName>
</protein>
<dbReference type="Pfam" id="PF04075">
    <property type="entry name" value="F420H2_quin_red"/>
    <property type="match status" value="1"/>
</dbReference>
<dbReference type="OrthoDB" id="8225825at2"/>
<dbReference type="GO" id="GO:0016491">
    <property type="term" value="F:oxidoreductase activity"/>
    <property type="evidence" value="ECO:0007669"/>
    <property type="project" value="InterPro"/>
</dbReference>